<reference evidence="1 2" key="1">
    <citation type="submission" date="2020-08" db="EMBL/GenBank/DDBJ databases">
        <authorList>
            <person name="Koutsovoulos G."/>
            <person name="Danchin GJ E."/>
        </authorList>
    </citation>
    <scope>NUCLEOTIDE SEQUENCE [LARGE SCALE GENOMIC DNA]</scope>
</reference>
<dbReference type="Proteomes" id="UP000580250">
    <property type="component" value="Unassembled WGS sequence"/>
</dbReference>
<name>A0A6V7WNK5_MELEN</name>
<organism evidence="1 2">
    <name type="scientific">Meloidogyne enterolobii</name>
    <name type="common">Root-knot nematode worm</name>
    <name type="synonym">Meloidogyne mayaguensis</name>
    <dbReference type="NCBI Taxonomy" id="390850"/>
    <lineage>
        <taxon>Eukaryota</taxon>
        <taxon>Metazoa</taxon>
        <taxon>Ecdysozoa</taxon>
        <taxon>Nematoda</taxon>
        <taxon>Chromadorea</taxon>
        <taxon>Rhabditida</taxon>
        <taxon>Tylenchina</taxon>
        <taxon>Tylenchomorpha</taxon>
        <taxon>Tylenchoidea</taxon>
        <taxon>Meloidogynidae</taxon>
        <taxon>Meloidogyninae</taxon>
        <taxon>Meloidogyne</taxon>
    </lineage>
</organism>
<evidence type="ECO:0000313" key="2">
    <source>
        <dbReference type="Proteomes" id="UP000580250"/>
    </source>
</evidence>
<evidence type="ECO:0000313" key="1">
    <source>
        <dbReference type="EMBL" id="CAD2188601.1"/>
    </source>
</evidence>
<proteinExistence type="predicted"/>
<comment type="caution">
    <text evidence="1">The sequence shown here is derived from an EMBL/GenBank/DDBJ whole genome shotgun (WGS) entry which is preliminary data.</text>
</comment>
<dbReference type="AlphaFoldDB" id="A0A6V7WNK5"/>
<accession>A0A6V7WNK5</accession>
<sequence>MTGSDFAAEFFSDEENKAFDKILRQLRSFERSVAQSFRHVEERLDSIEESVTTNKGQADI</sequence>
<protein>
    <submittedName>
        <fullName evidence="1">Uncharacterized protein</fullName>
    </submittedName>
</protein>
<dbReference type="EMBL" id="CAJEWN010000701">
    <property type="protein sequence ID" value="CAD2188601.1"/>
    <property type="molecule type" value="Genomic_DNA"/>
</dbReference>
<gene>
    <name evidence="1" type="ORF">MENT_LOCUS41258</name>
</gene>